<keyword evidence="2" id="KW-1185">Reference proteome</keyword>
<gene>
    <name evidence="1" type="ORF">N7Z68_03715</name>
</gene>
<dbReference type="Gene3D" id="3.10.580.10">
    <property type="entry name" value="CBS-domain"/>
    <property type="match status" value="1"/>
</dbReference>
<dbReference type="Proteomes" id="UP001148125">
    <property type="component" value="Unassembled WGS sequence"/>
</dbReference>
<dbReference type="InterPro" id="IPR046342">
    <property type="entry name" value="CBS_dom_sf"/>
</dbReference>
<sequence length="234" mass="27133">MGENADRFLAAFNSIEKALKDQLNMHRHFSFSRMIDGAKKKHPLVAKYEMDLKKFAELRNVIVHEQTAPDFVIAEPHPGIVQTIEKIHRELISPEMVIPKYKRQVKTFNIDEPLETVLGTIERHAYTQFPIYEDGNFKCLLTNYGITAWLAHHRNQFAFEVDKVKISDVIIYEKHMNNVKFVCVNKSIYDVKELFLHHIDKKVTRLEAVLITENGNPNEPLLGIVTPFDAIRIP</sequence>
<reference evidence="1" key="1">
    <citation type="submission" date="2024-05" db="EMBL/GenBank/DDBJ databases">
        <title>Alkalihalobacillus sp. strain MEB203 novel alkaliphilic bacterium from Lonar Lake, India.</title>
        <authorList>
            <person name="Joshi A."/>
            <person name="Thite S."/>
            <person name="Mengade P."/>
        </authorList>
    </citation>
    <scope>NUCLEOTIDE SEQUENCE</scope>
    <source>
        <strain evidence="1">MEB 203</strain>
    </source>
</reference>
<dbReference type="SUPFAM" id="SSF54631">
    <property type="entry name" value="CBS-domain pair"/>
    <property type="match status" value="1"/>
</dbReference>
<comment type="caution">
    <text evidence="1">The sequence shown here is derived from an EMBL/GenBank/DDBJ whole genome shotgun (WGS) entry which is preliminary data.</text>
</comment>
<dbReference type="RefSeq" id="WP_275117110.1">
    <property type="nucleotide sequence ID" value="NZ_JAOTPO010000002.1"/>
</dbReference>
<organism evidence="1 2">
    <name type="scientific">Alkalihalobacterium chitinilyticum</name>
    <dbReference type="NCBI Taxonomy" id="2980103"/>
    <lineage>
        <taxon>Bacteria</taxon>
        <taxon>Bacillati</taxon>
        <taxon>Bacillota</taxon>
        <taxon>Bacilli</taxon>
        <taxon>Bacillales</taxon>
        <taxon>Bacillaceae</taxon>
        <taxon>Alkalihalobacterium</taxon>
    </lineage>
</organism>
<protein>
    <submittedName>
        <fullName evidence="1">CBS domain-containing protein</fullName>
    </submittedName>
</protein>
<accession>A0ABT5VAK3</accession>
<evidence type="ECO:0000313" key="2">
    <source>
        <dbReference type="Proteomes" id="UP001148125"/>
    </source>
</evidence>
<proteinExistence type="predicted"/>
<dbReference type="EMBL" id="JAOTPO010000002">
    <property type="protein sequence ID" value="MDE5412479.1"/>
    <property type="molecule type" value="Genomic_DNA"/>
</dbReference>
<evidence type="ECO:0000313" key="1">
    <source>
        <dbReference type="EMBL" id="MDE5412479.1"/>
    </source>
</evidence>
<name>A0ABT5VAK3_9BACI</name>